<dbReference type="InterPro" id="IPR015927">
    <property type="entry name" value="Peptidase_S24_S26A/B/C"/>
</dbReference>
<evidence type="ECO:0000259" key="4">
    <source>
        <dbReference type="PROSITE" id="PS50943"/>
    </source>
</evidence>
<name>A0A4Y7X8S7_9GAMM</name>
<dbReference type="OrthoDB" id="9791537at2"/>
<dbReference type="SUPFAM" id="SSF51306">
    <property type="entry name" value="LexA/Signal peptidase"/>
    <property type="match status" value="1"/>
</dbReference>
<dbReference type="InterPro" id="IPR001387">
    <property type="entry name" value="Cro/C1-type_HTH"/>
</dbReference>
<dbReference type="AlphaFoldDB" id="A0A4Y7X8S7"/>
<gene>
    <name evidence="5" type="ORF">E2B99_13600</name>
</gene>
<dbReference type="GO" id="GO:0003677">
    <property type="term" value="F:DNA binding"/>
    <property type="evidence" value="ECO:0007669"/>
    <property type="project" value="UniProtKB-KW"/>
</dbReference>
<dbReference type="SMART" id="SM00530">
    <property type="entry name" value="HTH_XRE"/>
    <property type="match status" value="1"/>
</dbReference>
<dbReference type="InterPro" id="IPR036286">
    <property type="entry name" value="LexA/Signal_pep-like_sf"/>
</dbReference>
<keyword evidence="2" id="KW-0238">DNA-binding</keyword>
<dbReference type="PANTHER" id="PTHR40661">
    <property type="match status" value="1"/>
</dbReference>
<dbReference type="InterPro" id="IPR039418">
    <property type="entry name" value="LexA-like"/>
</dbReference>
<dbReference type="EMBL" id="SNTY01000085">
    <property type="protein sequence ID" value="TEU23347.1"/>
    <property type="molecule type" value="Genomic_DNA"/>
</dbReference>
<dbReference type="Pfam" id="PF00717">
    <property type="entry name" value="Peptidase_S24"/>
    <property type="match status" value="1"/>
</dbReference>
<dbReference type="PROSITE" id="PS50943">
    <property type="entry name" value="HTH_CROC1"/>
    <property type="match status" value="1"/>
</dbReference>
<keyword evidence="6" id="KW-1185">Reference proteome</keyword>
<feature type="domain" description="HTH cro/C1-type" evidence="4">
    <location>
        <begin position="10"/>
        <end position="64"/>
    </location>
</feature>
<protein>
    <submittedName>
        <fullName evidence="5">Helix-turn-helix domain-containing protein</fullName>
    </submittedName>
</protein>
<dbReference type="Proteomes" id="UP000297834">
    <property type="component" value="Unassembled WGS sequence"/>
</dbReference>
<organism evidence="5 6">
    <name type="scientific">Alkanindiges illinoisensis</name>
    <dbReference type="NCBI Taxonomy" id="197183"/>
    <lineage>
        <taxon>Bacteria</taxon>
        <taxon>Pseudomonadati</taxon>
        <taxon>Pseudomonadota</taxon>
        <taxon>Gammaproteobacteria</taxon>
        <taxon>Moraxellales</taxon>
        <taxon>Moraxellaceae</taxon>
        <taxon>Alkanindiges</taxon>
    </lineage>
</organism>
<keyword evidence="3" id="KW-0804">Transcription</keyword>
<dbReference type="RefSeq" id="WP_134245758.1">
    <property type="nucleotide sequence ID" value="NZ_SNTY01000085.1"/>
</dbReference>
<evidence type="ECO:0000256" key="1">
    <source>
        <dbReference type="ARBA" id="ARBA00023015"/>
    </source>
</evidence>
<dbReference type="SUPFAM" id="SSF47413">
    <property type="entry name" value="lambda repressor-like DNA-binding domains"/>
    <property type="match status" value="1"/>
</dbReference>
<dbReference type="InterPro" id="IPR010982">
    <property type="entry name" value="Lambda_DNA-bd_dom_sf"/>
</dbReference>
<keyword evidence="1" id="KW-0805">Transcription regulation</keyword>
<dbReference type="PANTHER" id="PTHR40661:SF3">
    <property type="entry name" value="FELS-1 PROPHAGE TRANSCRIPTIONAL REGULATOR"/>
    <property type="match status" value="1"/>
</dbReference>
<dbReference type="CDD" id="cd00093">
    <property type="entry name" value="HTH_XRE"/>
    <property type="match status" value="1"/>
</dbReference>
<dbReference type="Gene3D" id="2.10.109.10">
    <property type="entry name" value="Umud Fragment, subunit A"/>
    <property type="match status" value="1"/>
</dbReference>
<dbReference type="Pfam" id="PF01381">
    <property type="entry name" value="HTH_3"/>
    <property type="match status" value="1"/>
</dbReference>
<evidence type="ECO:0000313" key="5">
    <source>
        <dbReference type="EMBL" id="TEU23347.1"/>
    </source>
</evidence>
<accession>A0A4Y7X8S7</accession>
<dbReference type="Gene3D" id="1.10.260.40">
    <property type="entry name" value="lambda repressor-like DNA-binding domains"/>
    <property type="match status" value="1"/>
</dbReference>
<reference evidence="5 6" key="1">
    <citation type="submission" date="2019-03" db="EMBL/GenBank/DDBJ databases">
        <title>Alkanindiges illinoisensis: a potential pathogenic isolated from ascites of a gastric cancer patient with abdominal metastasis.</title>
        <authorList>
            <person name="Hu X."/>
            <person name="Yang B."/>
            <person name="Yan X."/>
            <person name="Lin L."/>
            <person name="Zhao H."/>
            <person name="Zhou F."/>
            <person name="Su B."/>
            <person name="Chen J."/>
            <person name="Rui Y."/>
            <person name="Wang Q."/>
            <person name="Zheng L."/>
        </authorList>
    </citation>
    <scope>NUCLEOTIDE SEQUENCE [LARGE SCALE GENOMIC DNA]</scope>
    <source>
        <strain evidence="5 6">NFYY 23406</strain>
    </source>
</reference>
<evidence type="ECO:0000256" key="3">
    <source>
        <dbReference type="ARBA" id="ARBA00023163"/>
    </source>
</evidence>
<evidence type="ECO:0000256" key="2">
    <source>
        <dbReference type="ARBA" id="ARBA00023125"/>
    </source>
</evidence>
<dbReference type="CDD" id="cd06529">
    <property type="entry name" value="S24_LexA-like"/>
    <property type="match status" value="1"/>
</dbReference>
<comment type="caution">
    <text evidence="5">The sequence shown here is derived from an EMBL/GenBank/DDBJ whole genome shotgun (WGS) entry which is preliminary data.</text>
</comment>
<sequence>MENQTVGQRIRALRKEKKLTQAQLAKIADVSAPAVTEWEKDGYLPKAAPLKAIADHFGVTTDYILYGGIRPKSQQQFQSGQSPDQWNSKAFLPPTGTELIDMPPASMPVISWVQAGDWTPVMASDLSNIIEWLPYDPRAGKNGFGLIVKGVSMEPMFKPDDRIYVNPTFQIDELNTGDLVVMACDGDCEATFKELVVESGRYYLRALNPNWHEKIMPVDHNCRLVGKVVGRYTIF</sequence>
<proteinExistence type="predicted"/>
<evidence type="ECO:0000313" key="6">
    <source>
        <dbReference type="Proteomes" id="UP000297834"/>
    </source>
</evidence>